<feature type="chain" id="PRO_5016025562" evidence="1">
    <location>
        <begin position="24"/>
        <end position="202"/>
    </location>
</feature>
<dbReference type="Proteomes" id="UP000248012">
    <property type="component" value="Unassembled WGS sequence"/>
</dbReference>
<name>A0A2V4MNC7_9RHOB</name>
<organism evidence="2 3">
    <name type="scientific">Litorivita pollutaquae</name>
    <dbReference type="NCBI Taxonomy" id="2200892"/>
    <lineage>
        <taxon>Bacteria</taxon>
        <taxon>Pseudomonadati</taxon>
        <taxon>Pseudomonadota</taxon>
        <taxon>Alphaproteobacteria</taxon>
        <taxon>Rhodobacterales</taxon>
        <taxon>Paracoccaceae</taxon>
        <taxon>Litorivita</taxon>
    </lineage>
</organism>
<gene>
    <name evidence="2" type="ORF">DI396_12615</name>
</gene>
<comment type="caution">
    <text evidence="2">The sequence shown here is derived from an EMBL/GenBank/DDBJ whole genome shotgun (WGS) entry which is preliminary data.</text>
</comment>
<reference evidence="2 3" key="1">
    <citation type="submission" date="2018-05" db="EMBL/GenBank/DDBJ databases">
        <title>Oceanovita maritima gen. nov., sp. nov., a marine bacterium in the family Rhodobacteraceae isolated from surface seawater of Lundu port Xiamen, China.</title>
        <authorList>
            <person name="Hetharua B.H."/>
            <person name="Min D."/>
            <person name="Liao H."/>
            <person name="Tian Y."/>
        </authorList>
    </citation>
    <scope>NUCLEOTIDE SEQUENCE [LARGE SCALE GENOMIC DNA]</scope>
    <source>
        <strain evidence="2 3">FSX-11</strain>
    </source>
</reference>
<dbReference type="PANTHER" id="PTHR36573:SF1">
    <property type="entry name" value="INTERMEMBRANE PHOSPHOLIPID TRANSPORT SYSTEM BINDING PROTEIN MLAC"/>
    <property type="match status" value="1"/>
</dbReference>
<keyword evidence="1" id="KW-0732">Signal</keyword>
<dbReference type="Pfam" id="PF05494">
    <property type="entry name" value="MlaC"/>
    <property type="match status" value="1"/>
</dbReference>
<feature type="signal peptide" evidence="1">
    <location>
        <begin position="1"/>
        <end position="23"/>
    </location>
</feature>
<sequence length="202" mass="22452">MSKFSRRMFAQTAFAALGMTAFAAPQAAWALNDAQAKALVDKTVAEINRVISSGQSLGRMISDFERIFTRYADVNIIARSTLGPDSRRASASQMRAFTTAFRGYVARKYGKRFNEFVGGVITVQGVRKVKSYHEVVTMVKLKGEAPFDVKFLVSDKSGKDLFFDMIIEGISLRLTERTEIGSMLDRRRGDIDGLIEDLKKSG</sequence>
<dbReference type="PROSITE" id="PS51318">
    <property type="entry name" value="TAT"/>
    <property type="match status" value="1"/>
</dbReference>
<keyword evidence="3" id="KW-1185">Reference proteome</keyword>
<dbReference type="PANTHER" id="PTHR36573">
    <property type="entry name" value="INTERMEMBRANE PHOSPHOLIPID TRANSPORT SYSTEM BINDING PROTEIN MLAC"/>
    <property type="match status" value="1"/>
</dbReference>
<evidence type="ECO:0000256" key="1">
    <source>
        <dbReference type="SAM" id="SignalP"/>
    </source>
</evidence>
<dbReference type="EMBL" id="QFVT01000008">
    <property type="protein sequence ID" value="PYC47049.1"/>
    <property type="molecule type" value="Genomic_DNA"/>
</dbReference>
<dbReference type="Gene3D" id="3.10.450.710">
    <property type="entry name" value="Tgt2/MlaC"/>
    <property type="match status" value="1"/>
</dbReference>
<dbReference type="InterPro" id="IPR006311">
    <property type="entry name" value="TAT_signal"/>
</dbReference>
<evidence type="ECO:0000313" key="2">
    <source>
        <dbReference type="EMBL" id="PYC47049.1"/>
    </source>
</evidence>
<dbReference type="InterPro" id="IPR042245">
    <property type="entry name" value="Tgt2/MlaC_sf"/>
</dbReference>
<protein>
    <submittedName>
        <fullName evidence="2">ABC transporter</fullName>
    </submittedName>
</protein>
<proteinExistence type="predicted"/>
<dbReference type="RefSeq" id="WP_110796572.1">
    <property type="nucleotide sequence ID" value="NZ_KZ826487.1"/>
</dbReference>
<evidence type="ECO:0000313" key="3">
    <source>
        <dbReference type="Proteomes" id="UP000248012"/>
    </source>
</evidence>
<accession>A0A2V4MNC7</accession>
<dbReference type="AlphaFoldDB" id="A0A2V4MNC7"/>
<dbReference type="OrthoDB" id="7839352at2"/>
<dbReference type="InterPro" id="IPR008869">
    <property type="entry name" value="MlaC/ttg2D"/>
</dbReference>